<evidence type="ECO:0008006" key="4">
    <source>
        <dbReference type="Google" id="ProtNLM"/>
    </source>
</evidence>
<evidence type="ECO:0000313" key="3">
    <source>
        <dbReference type="Proteomes" id="UP000176299"/>
    </source>
</evidence>
<dbReference type="EMBL" id="MHCN01000018">
    <property type="protein sequence ID" value="OGY21065.1"/>
    <property type="molecule type" value="Genomic_DNA"/>
</dbReference>
<protein>
    <recommendedName>
        <fullName evidence="4">Cohesin domain-containing protein</fullName>
    </recommendedName>
</protein>
<accession>A0A1G1W077</accession>
<organism evidence="2 3">
    <name type="scientific">Candidatus Woykebacteria bacterium GWA1_44_8</name>
    <dbReference type="NCBI Taxonomy" id="1802591"/>
    <lineage>
        <taxon>Bacteria</taxon>
        <taxon>Candidatus Woykeibacteriota</taxon>
    </lineage>
</organism>
<evidence type="ECO:0000256" key="1">
    <source>
        <dbReference type="SAM" id="Phobius"/>
    </source>
</evidence>
<keyword evidence="1" id="KW-1133">Transmembrane helix</keyword>
<evidence type="ECO:0000313" key="2">
    <source>
        <dbReference type="EMBL" id="OGY21065.1"/>
    </source>
</evidence>
<dbReference type="STRING" id="1802591.A2113_02960"/>
<dbReference type="Proteomes" id="UP000176299">
    <property type="component" value="Unassembled WGS sequence"/>
</dbReference>
<sequence length="193" mass="21429">MRINPFAPIKVIRAIFSSLTPLVSIASVIIILGSSLIIYDQIKTYQDRQLGSELIKNLKAESACSQTVRAGEKVDVPFTFTNENEVLIKLQTLQIEKALLGTADKKFIWLSATNPPFSAVGEGTDQHLNYQFENLIIKGKGSLTLTLTFQAGSKEEASAKPHTFVIYTGKTIFDFEHQMTIETPCEIQVIYAD</sequence>
<reference evidence="2 3" key="1">
    <citation type="journal article" date="2016" name="Nat. Commun.">
        <title>Thousands of microbial genomes shed light on interconnected biogeochemical processes in an aquifer system.</title>
        <authorList>
            <person name="Anantharaman K."/>
            <person name="Brown C.T."/>
            <person name="Hug L.A."/>
            <person name="Sharon I."/>
            <person name="Castelle C.J."/>
            <person name="Probst A.J."/>
            <person name="Thomas B.C."/>
            <person name="Singh A."/>
            <person name="Wilkins M.J."/>
            <person name="Karaoz U."/>
            <person name="Brodie E.L."/>
            <person name="Williams K.H."/>
            <person name="Hubbard S.S."/>
            <person name="Banfield J.F."/>
        </authorList>
    </citation>
    <scope>NUCLEOTIDE SEQUENCE [LARGE SCALE GENOMIC DNA]</scope>
</reference>
<comment type="caution">
    <text evidence="2">The sequence shown here is derived from an EMBL/GenBank/DDBJ whole genome shotgun (WGS) entry which is preliminary data.</text>
</comment>
<dbReference type="AlphaFoldDB" id="A0A1G1W077"/>
<gene>
    <name evidence="2" type="ORF">A2113_02960</name>
</gene>
<keyword evidence="1" id="KW-0812">Transmembrane</keyword>
<feature type="transmembrane region" description="Helical" evidence="1">
    <location>
        <begin position="12"/>
        <end position="39"/>
    </location>
</feature>
<keyword evidence="1" id="KW-0472">Membrane</keyword>
<proteinExistence type="predicted"/>
<name>A0A1G1W077_9BACT</name>